<gene>
    <name evidence="3" type="ORF">FH972_026481</name>
</gene>
<evidence type="ECO:0000256" key="2">
    <source>
        <dbReference type="SAM" id="SignalP"/>
    </source>
</evidence>
<accession>A0A5N6L4G2</accession>
<reference evidence="3 4" key="1">
    <citation type="submission" date="2019-06" db="EMBL/GenBank/DDBJ databases">
        <title>A chromosomal-level reference genome of Carpinus fangiana (Coryloideae, Betulaceae).</title>
        <authorList>
            <person name="Yang X."/>
            <person name="Wang Z."/>
            <person name="Zhang L."/>
            <person name="Hao G."/>
            <person name="Liu J."/>
            <person name="Yang Y."/>
        </authorList>
    </citation>
    <scope>NUCLEOTIDE SEQUENCE [LARGE SCALE GENOMIC DNA]</scope>
    <source>
        <strain evidence="3">Cfa_2016G</strain>
        <tissue evidence="3">Leaf</tissue>
    </source>
</reference>
<keyword evidence="4" id="KW-1185">Reference proteome</keyword>
<feature type="signal peptide" evidence="2">
    <location>
        <begin position="1"/>
        <end position="18"/>
    </location>
</feature>
<evidence type="ECO:0000313" key="4">
    <source>
        <dbReference type="Proteomes" id="UP000327013"/>
    </source>
</evidence>
<comment type="caution">
    <text evidence="3">The sequence shown here is derived from an EMBL/GenBank/DDBJ whole genome shotgun (WGS) entry which is preliminary data.</text>
</comment>
<feature type="region of interest" description="Disordered" evidence="1">
    <location>
        <begin position="55"/>
        <end position="83"/>
    </location>
</feature>
<sequence>MAVWVLPLLLLVIWMVDHRERSTVIYPPVRYSVELGSQCQSREYEASFAHNARTSAQARKVPSSSSQTLVDGKGCRNQTMQPYPRSAMSSTAVGVVVDDKGTSVIRSAEIVDEQHRHRLTGHLAPSTLLLGIHSRCSSWEGRS</sequence>
<proteinExistence type="predicted"/>
<feature type="compositionally biased region" description="Polar residues" evidence="1">
    <location>
        <begin position="55"/>
        <end position="69"/>
    </location>
</feature>
<evidence type="ECO:0008006" key="5">
    <source>
        <dbReference type="Google" id="ProtNLM"/>
    </source>
</evidence>
<dbReference type="Proteomes" id="UP000327013">
    <property type="component" value="Unassembled WGS sequence"/>
</dbReference>
<name>A0A5N6L4G2_9ROSI</name>
<keyword evidence="2" id="KW-0732">Signal</keyword>
<protein>
    <recommendedName>
        <fullName evidence="5">Secreted protein</fullName>
    </recommendedName>
</protein>
<dbReference type="EMBL" id="VIBQ01000096">
    <property type="protein sequence ID" value="KAB8737522.1"/>
    <property type="molecule type" value="Genomic_DNA"/>
</dbReference>
<evidence type="ECO:0000313" key="3">
    <source>
        <dbReference type="EMBL" id="KAB8737522.1"/>
    </source>
</evidence>
<feature type="chain" id="PRO_5024410059" description="Secreted protein" evidence="2">
    <location>
        <begin position="19"/>
        <end position="143"/>
    </location>
</feature>
<organism evidence="3 4">
    <name type="scientific">Carpinus fangiana</name>
    <dbReference type="NCBI Taxonomy" id="176857"/>
    <lineage>
        <taxon>Eukaryota</taxon>
        <taxon>Viridiplantae</taxon>
        <taxon>Streptophyta</taxon>
        <taxon>Embryophyta</taxon>
        <taxon>Tracheophyta</taxon>
        <taxon>Spermatophyta</taxon>
        <taxon>Magnoliopsida</taxon>
        <taxon>eudicotyledons</taxon>
        <taxon>Gunneridae</taxon>
        <taxon>Pentapetalae</taxon>
        <taxon>rosids</taxon>
        <taxon>fabids</taxon>
        <taxon>Fagales</taxon>
        <taxon>Betulaceae</taxon>
        <taxon>Carpinus</taxon>
    </lineage>
</organism>
<evidence type="ECO:0000256" key="1">
    <source>
        <dbReference type="SAM" id="MobiDB-lite"/>
    </source>
</evidence>
<dbReference type="AlphaFoldDB" id="A0A5N6L4G2"/>